<keyword evidence="1" id="KW-1133">Transmembrane helix</keyword>
<dbReference type="KEGG" id="ruf:TH63_12635"/>
<evidence type="ECO:0000313" key="3">
    <source>
        <dbReference type="Proteomes" id="UP000036458"/>
    </source>
</evidence>
<feature type="transmembrane region" description="Helical" evidence="1">
    <location>
        <begin position="227"/>
        <end position="243"/>
    </location>
</feature>
<dbReference type="AlphaFoldDB" id="A0A0H4W766"/>
<dbReference type="PATRIC" id="fig|1379910.4.peg.2739"/>
<reference evidence="2 3" key="1">
    <citation type="submission" date="2015-01" db="EMBL/GenBank/DDBJ databases">
        <title>Rufibacter sp./DG31D/ whole genome sequencing.</title>
        <authorList>
            <person name="Kim M.K."/>
            <person name="Srinivasan S."/>
            <person name="Lee J.-J."/>
        </authorList>
    </citation>
    <scope>NUCLEOTIDE SEQUENCE [LARGE SCALE GENOMIC DNA]</scope>
    <source>
        <strain evidence="2 3">DG31D</strain>
    </source>
</reference>
<feature type="transmembrane region" description="Helical" evidence="1">
    <location>
        <begin position="197"/>
        <end position="215"/>
    </location>
</feature>
<feature type="transmembrane region" description="Helical" evidence="1">
    <location>
        <begin position="144"/>
        <end position="161"/>
    </location>
</feature>
<name>A0A0H4W766_9BACT</name>
<dbReference type="EMBL" id="CP010777">
    <property type="protein sequence ID" value="AKQ46276.1"/>
    <property type="molecule type" value="Genomic_DNA"/>
</dbReference>
<dbReference type="Proteomes" id="UP000036458">
    <property type="component" value="Chromosome"/>
</dbReference>
<keyword evidence="3" id="KW-1185">Reference proteome</keyword>
<organism evidence="2 3">
    <name type="scientific">Rufibacter radiotolerans</name>
    <dbReference type="NCBI Taxonomy" id="1379910"/>
    <lineage>
        <taxon>Bacteria</taxon>
        <taxon>Pseudomonadati</taxon>
        <taxon>Bacteroidota</taxon>
        <taxon>Cytophagia</taxon>
        <taxon>Cytophagales</taxon>
        <taxon>Hymenobacteraceae</taxon>
        <taxon>Rufibacter</taxon>
    </lineage>
</organism>
<evidence type="ECO:0000313" key="2">
    <source>
        <dbReference type="EMBL" id="AKQ46276.1"/>
    </source>
</evidence>
<keyword evidence="1" id="KW-0812">Transmembrane</keyword>
<feature type="transmembrane region" description="Helical" evidence="1">
    <location>
        <begin position="113"/>
        <end position="132"/>
    </location>
</feature>
<feature type="transmembrane region" description="Helical" evidence="1">
    <location>
        <begin position="173"/>
        <end position="191"/>
    </location>
</feature>
<sequence>MQNFFLSLLPLLGLMLVHMFAGKLKFLEGIPRSIWLSGAGGVSVAYVFLHLFPELQEGQGQVQEAAHSQGLFFLKHHVYLTALAGLVVFYGLERMAIRSRRGGKGTGNATPPSVFWIHVLSFGLYNALIGYLLHKREEQDWQEVFFYFSAMALHFLVNDFGLREHYKDRYRYAGRWILVLALALGWAVGQVVEVTELVTALLLAFLAGGVVLNVLKEELPEERESRFSAFLIGATTYSLLLLLL</sequence>
<feature type="transmembrane region" description="Helical" evidence="1">
    <location>
        <begin position="72"/>
        <end position="92"/>
    </location>
</feature>
<dbReference type="OrthoDB" id="21325at2"/>
<proteinExistence type="predicted"/>
<keyword evidence="1" id="KW-0472">Membrane</keyword>
<dbReference type="STRING" id="1379910.TH63_12635"/>
<feature type="transmembrane region" description="Helical" evidence="1">
    <location>
        <begin position="34"/>
        <end position="52"/>
    </location>
</feature>
<protein>
    <submittedName>
        <fullName evidence="2">Membrane protein</fullName>
    </submittedName>
</protein>
<feature type="transmembrane region" description="Helical" evidence="1">
    <location>
        <begin position="6"/>
        <end position="22"/>
    </location>
</feature>
<dbReference type="RefSeq" id="WP_048921246.1">
    <property type="nucleotide sequence ID" value="NZ_CP010777.1"/>
</dbReference>
<evidence type="ECO:0000256" key="1">
    <source>
        <dbReference type="SAM" id="Phobius"/>
    </source>
</evidence>
<accession>A0A0H4W766</accession>
<gene>
    <name evidence="2" type="ORF">TH63_12635</name>
</gene>